<gene>
    <name evidence="4" type="ORF">D8M04_01220</name>
</gene>
<evidence type="ECO:0000313" key="5">
    <source>
        <dbReference type="Proteomes" id="UP000270219"/>
    </source>
</evidence>
<dbReference type="CDD" id="cd06558">
    <property type="entry name" value="crotonase-like"/>
    <property type="match status" value="1"/>
</dbReference>
<evidence type="ECO:0000256" key="3">
    <source>
        <dbReference type="RuleBase" id="RU003707"/>
    </source>
</evidence>
<dbReference type="GO" id="GO:0004300">
    <property type="term" value="F:enoyl-CoA hydratase activity"/>
    <property type="evidence" value="ECO:0007669"/>
    <property type="project" value="UniProtKB-EC"/>
</dbReference>
<dbReference type="Pfam" id="PF00378">
    <property type="entry name" value="ECH_1"/>
    <property type="match status" value="1"/>
</dbReference>
<name>A0A498DFF0_9BACI</name>
<reference evidence="4 5" key="1">
    <citation type="submission" date="2018-10" db="EMBL/GenBank/DDBJ databases">
        <title>Oceanobacillus sp. YLB-02 draft genome.</title>
        <authorList>
            <person name="Yu L."/>
        </authorList>
    </citation>
    <scope>NUCLEOTIDE SEQUENCE [LARGE SCALE GENOMIC DNA]</scope>
    <source>
        <strain evidence="4 5">YLB-02</strain>
    </source>
</reference>
<dbReference type="SUPFAM" id="SSF52096">
    <property type="entry name" value="ClpP/crotonase"/>
    <property type="match status" value="1"/>
</dbReference>
<dbReference type="PANTHER" id="PTHR11941">
    <property type="entry name" value="ENOYL-COA HYDRATASE-RELATED"/>
    <property type="match status" value="1"/>
</dbReference>
<dbReference type="NCBIfam" id="NF005803">
    <property type="entry name" value="PRK07658.1"/>
    <property type="match status" value="1"/>
</dbReference>
<dbReference type="Gene3D" id="3.90.226.10">
    <property type="entry name" value="2-enoyl-CoA Hydratase, Chain A, domain 1"/>
    <property type="match status" value="1"/>
</dbReference>
<evidence type="ECO:0000313" key="4">
    <source>
        <dbReference type="EMBL" id="RLL47928.1"/>
    </source>
</evidence>
<protein>
    <submittedName>
        <fullName evidence="4">Enoyl-CoA hydratase</fullName>
        <ecNumber evidence="4">4.2.1.17</ecNumber>
    </submittedName>
</protein>
<sequence>MRTIDYELTNNVAYLTIQSPPANALSSQLLNDLSEQLDILEEEQKAKAIVLKGEGRFFSAGADIKEFTTLKDSSEHQGLAERGQGILNRIENFSIPFIAAIHGAALGGGLELAMACHIRIVTEQAKLGLPEITLGIVPGFAGSQRLPHYVGTAKAYEMMLTGKPISGTEAYTFGLVNRVVKEEHLIEEARTLAESIAEKSKGAIQEIMKLVLISKTEPLSIGMKEEAESFKKVFATEDAKEGIQAFIEKRKPDFQDK</sequence>
<dbReference type="EC" id="4.2.1.17" evidence="4"/>
<accession>A0A498DFF0</accession>
<dbReference type="EMBL" id="RCHR01000001">
    <property type="protein sequence ID" value="RLL47928.1"/>
    <property type="molecule type" value="Genomic_DNA"/>
</dbReference>
<proteinExistence type="inferred from homology"/>
<dbReference type="InterPro" id="IPR029045">
    <property type="entry name" value="ClpP/crotonase-like_dom_sf"/>
</dbReference>
<keyword evidence="5" id="KW-1185">Reference proteome</keyword>
<evidence type="ECO:0000256" key="2">
    <source>
        <dbReference type="ARBA" id="ARBA00023239"/>
    </source>
</evidence>
<dbReference type="OrthoDB" id="9787660at2"/>
<comment type="similarity">
    <text evidence="1 3">Belongs to the enoyl-CoA hydratase/isomerase family.</text>
</comment>
<dbReference type="RefSeq" id="WP_121520602.1">
    <property type="nucleotide sequence ID" value="NZ_RCHR01000001.1"/>
</dbReference>
<dbReference type="PROSITE" id="PS00166">
    <property type="entry name" value="ENOYL_COA_HYDRATASE"/>
    <property type="match status" value="1"/>
</dbReference>
<dbReference type="InterPro" id="IPR018376">
    <property type="entry name" value="Enoyl-CoA_hyd/isom_CS"/>
</dbReference>
<dbReference type="FunFam" id="3.90.226.10:FF:000009">
    <property type="entry name" value="Carnitinyl-CoA dehydratase"/>
    <property type="match status" value="1"/>
</dbReference>
<dbReference type="AlphaFoldDB" id="A0A498DFF0"/>
<dbReference type="GO" id="GO:0006635">
    <property type="term" value="P:fatty acid beta-oxidation"/>
    <property type="evidence" value="ECO:0007669"/>
    <property type="project" value="TreeGrafter"/>
</dbReference>
<evidence type="ECO:0000256" key="1">
    <source>
        <dbReference type="ARBA" id="ARBA00005254"/>
    </source>
</evidence>
<dbReference type="FunFam" id="1.10.12.10:FF:000001">
    <property type="entry name" value="Probable enoyl-CoA hydratase, mitochondrial"/>
    <property type="match status" value="1"/>
</dbReference>
<dbReference type="InterPro" id="IPR001753">
    <property type="entry name" value="Enoyl-CoA_hydra/iso"/>
</dbReference>
<dbReference type="Proteomes" id="UP000270219">
    <property type="component" value="Unassembled WGS sequence"/>
</dbReference>
<dbReference type="PANTHER" id="PTHR11941:SF175">
    <property type="entry name" value="ENOYL-COA HYDRATASE-RELATED"/>
    <property type="match status" value="1"/>
</dbReference>
<comment type="caution">
    <text evidence="4">The sequence shown here is derived from an EMBL/GenBank/DDBJ whole genome shotgun (WGS) entry which is preliminary data.</text>
</comment>
<keyword evidence="2 4" id="KW-0456">Lyase</keyword>
<organism evidence="4 5">
    <name type="scientific">Oceanobacillus piezotolerans</name>
    <dbReference type="NCBI Taxonomy" id="2448030"/>
    <lineage>
        <taxon>Bacteria</taxon>
        <taxon>Bacillati</taxon>
        <taxon>Bacillota</taxon>
        <taxon>Bacilli</taxon>
        <taxon>Bacillales</taxon>
        <taxon>Bacillaceae</taxon>
        <taxon>Oceanobacillus</taxon>
    </lineage>
</organism>